<dbReference type="InterPro" id="IPR041492">
    <property type="entry name" value="HAD_2"/>
</dbReference>
<dbReference type="InterPro" id="IPR023198">
    <property type="entry name" value="PGP-like_dom2"/>
</dbReference>
<dbReference type="GO" id="GO:0005829">
    <property type="term" value="C:cytosol"/>
    <property type="evidence" value="ECO:0007669"/>
    <property type="project" value="TreeGrafter"/>
</dbReference>
<dbReference type="Pfam" id="PF13419">
    <property type="entry name" value="HAD_2"/>
    <property type="match status" value="1"/>
</dbReference>
<dbReference type="NCBIfam" id="TIGR01422">
    <property type="entry name" value="phosphonatase"/>
    <property type="match status" value="1"/>
</dbReference>
<dbReference type="InterPro" id="IPR006323">
    <property type="entry name" value="Phosphonoacetald_hydro"/>
</dbReference>
<dbReference type="GO" id="GO:0008967">
    <property type="term" value="F:phosphoglycolate phosphatase activity"/>
    <property type="evidence" value="ECO:0007669"/>
    <property type="project" value="TreeGrafter"/>
</dbReference>
<protein>
    <submittedName>
        <fullName evidence="1">Phosphonoacetaldehyde hydrolase</fullName>
        <ecNumber evidence="1">3.11.1.1</ecNumber>
    </submittedName>
</protein>
<keyword evidence="1" id="KW-0378">Hydrolase</keyword>
<dbReference type="SFLD" id="SFLDG01135">
    <property type="entry name" value="C1.5.6:_HAD__Beta-PGM__Phospha"/>
    <property type="match status" value="1"/>
</dbReference>
<dbReference type="InterPro" id="IPR050155">
    <property type="entry name" value="HAD-like_hydrolase_sf"/>
</dbReference>
<dbReference type="KEGG" id="smul:SMUL_2959"/>
<dbReference type="SFLD" id="SFLDG01129">
    <property type="entry name" value="C1.5:_HAD__Beta-PGM__Phosphata"/>
    <property type="match status" value="1"/>
</dbReference>
<name>A0AA86ANN8_SULMK</name>
<dbReference type="PANTHER" id="PTHR43434">
    <property type="entry name" value="PHOSPHOGLYCOLATE PHOSPHATASE"/>
    <property type="match status" value="1"/>
</dbReference>
<reference evidence="1 2" key="1">
    <citation type="journal article" date="2014" name="Environ. Microbiol.">
        <title>Insights into organohalide respiration and the versatile catabolism of Sulfurospirillum multivorans gained from comparative genomics and physiological studies.</title>
        <authorList>
            <person name="Goris T."/>
            <person name="Schubert T."/>
            <person name="Gadkari J."/>
            <person name="Wubet T."/>
            <person name="Tarkka M."/>
            <person name="Buscot F."/>
            <person name="Adrian L."/>
            <person name="Diekert G."/>
        </authorList>
    </citation>
    <scope>NUCLEOTIDE SEQUENCE [LARGE SCALE GENOMIC DNA]</scope>
    <source>
        <strain evidence="2">DM 12446 / JCM 15788 / NBRC 109480</strain>
    </source>
</reference>
<dbReference type="GO" id="GO:0006281">
    <property type="term" value="P:DNA repair"/>
    <property type="evidence" value="ECO:0007669"/>
    <property type="project" value="TreeGrafter"/>
</dbReference>
<gene>
    <name evidence="1" type="ORF">SMUL_2959</name>
</gene>
<dbReference type="EC" id="3.11.1.1" evidence="1"/>
<dbReference type="Proteomes" id="UP000019322">
    <property type="component" value="Chromosome"/>
</dbReference>
<accession>A0AA86ANN8</accession>
<dbReference type="RefSeq" id="WP_025346021.1">
    <property type="nucleotide sequence ID" value="NZ_CP007201.1"/>
</dbReference>
<dbReference type="GO" id="GO:0046872">
    <property type="term" value="F:metal ion binding"/>
    <property type="evidence" value="ECO:0007669"/>
    <property type="project" value="UniProtKB-KW"/>
</dbReference>
<dbReference type="GO" id="GO:0050194">
    <property type="term" value="F:phosphonoacetaldehyde hydrolase activity"/>
    <property type="evidence" value="ECO:0007669"/>
    <property type="project" value="UniProtKB-EC"/>
</dbReference>
<dbReference type="HAMAP" id="MF_01375">
    <property type="entry name" value="PhnX"/>
    <property type="match status" value="1"/>
</dbReference>
<dbReference type="SFLD" id="SFLDS00003">
    <property type="entry name" value="Haloacid_Dehalogenase"/>
    <property type="match status" value="1"/>
</dbReference>
<sequence>MKTGIQGVICDWAGTMVDFGSLSPVTAFSEAFERFGFSVSFDEIRTFMGMLKYDHAKAILNLTKERFLEQFGRYPTEEDVQTIYCSFEPALFDVLAHHSIPIEGAVAFAEALKARSIKLGSTTGYTASMMEVVTREAAKQGYKPECYITPSAFLPGRPHPFMIYKNAIELEIYPLSAIVKIGDTISDIHEGLNAGCWSIGVALSGNELGLSYDSYKELPASLLEEKRLHAHQKLGAAGAHCVIDGIWDALPLLDIIHEKIKNGEKPCHIHL</sequence>
<dbReference type="Gene3D" id="3.40.50.1000">
    <property type="entry name" value="HAD superfamily/HAD-like"/>
    <property type="match status" value="1"/>
</dbReference>
<proteinExistence type="inferred from homology"/>
<dbReference type="InterPro" id="IPR023214">
    <property type="entry name" value="HAD_sf"/>
</dbReference>
<evidence type="ECO:0000313" key="2">
    <source>
        <dbReference type="Proteomes" id="UP000019322"/>
    </source>
</evidence>
<evidence type="ECO:0000313" key="1">
    <source>
        <dbReference type="EMBL" id="AHJ14195.1"/>
    </source>
</evidence>
<dbReference type="SUPFAM" id="SSF56784">
    <property type="entry name" value="HAD-like"/>
    <property type="match status" value="1"/>
</dbReference>
<organism evidence="1 2">
    <name type="scientific">Sulfurospirillum multivorans (strain DM 12446 / JCM 15788 / NBRC 109480)</name>
    <dbReference type="NCBI Taxonomy" id="1150621"/>
    <lineage>
        <taxon>Bacteria</taxon>
        <taxon>Pseudomonadati</taxon>
        <taxon>Campylobacterota</taxon>
        <taxon>Epsilonproteobacteria</taxon>
        <taxon>Campylobacterales</taxon>
        <taxon>Sulfurospirillaceae</taxon>
        <taxon>Sulfurospirillum</taxon>
    </lineage>
</organism>
<dbReference type="GO" id="GO:0019700">
    <property type="term" value="P:organic phosphonate catabolic process"/>
    <property type="evidence" value="ECO:0007669"/>
    <property type="project" value="InterPro"/>
</dbReference>
<dbReference type="Gene3D" id="1.10.150.240">
    <property type="entry name" value="Putative phosphatase, domain 2"/>
    <property type="match status" value="1"/>
</dbReference>
<dbReference type="PANTHER" id="PTHR43434:SF19">
    <property type="entry name" value="PHOSPHONOACETALDEHYDE HYDROLASE"/>
    <property type="match status" value="1"/>
</dbReference>
<dbReference type="EMBL" id="CP007201">
    <property type="protein sequence ID" value="AHJ14195.1"/>
    <property type="molecule type" value="Genomic_DNA"/>
</dbReference>
<dbReference type="AlphaFoldDB" id="A0AA86ANN8"/>
<dbReference type="InterPro" id="IPR036412">
    <property type="entry name" value="HAD-like_sf"/>
</dbReference>